<comment type="caution">
    <text evidence="2">The sequence shown here is derived from an EMBL/GenBank/DDBJ whole genome shotgun (WGS) entry which is preliminary data.</text>
</comment>
<feature type="compositionally biased region" description="Basic residues" evidence="1">
    <location>
        <begin position="96"/>
        <end position="139"/>
    </location>
</feature>
<organism evidence="2 3">
    <name type="scientific">Trametes pubescens</name>
    <name type="common">White-rot fungus</name>
    <dbReference type="NCBI Taxonomy" id="154538"/>
    <lineage>
        <taxon>Eukaryota</taxon>
        <taxon>Fungi</taxon>
        <taxon>Dikarya</taxon>
        <taxon>Basidiomycota</taxon>
        <taxon>Agaricomycotina</taxon>
        <taxon>Agaricomycetes</taxon>
        <taxon>Polyporales</taxon>
        <taxon>Polyporaceae</taxon>
        <taxon>Trametes</taxon>
    </lineage>
</organism>
<evidence type="ECO:0000256" key="1">
    <source>
        <dbReference type="SAM" id="MobiDB-lite"/>
    </source>
</evidence>
<evidence type="ECO:0000313" key="2">
    <source>
        <dbReference type="EMBL" id="OJT10361.1"/>
    </source>
</evidence>
<feature type="region of interest" description="Disordered" evidence="1">
    <location>
        <begin position="77"/>
        <end position="149"/>
    </location>
</feature>
<proteinExistence type="predicted"/>
<reference evidence="2 3" key="1">
    <citation type="submission" date="2016-10" db="EMBL/GenBank/DDBJ databases">
        <title>Genome sequence of the basidiomycete white-rot fungus Trametes pubescens.</title>
        <authorList>
            <person name="Makela M.R."/>
            <person name="Granchi Z."/>
            <person name="Peng M."/>
            <person name="De Vries R.P."/>
            <person name="Grigoriev I."/>
            <person name="Riley R."/>
            <person name="Hilden K."/>
        </authorList>
    </citation>
    <scope>NUCLEOTIDE SEQUENCE [LARGE SCALE GENOMIC DNA]</scope>
    <source>
        <strain evidence="2 3">FBCC735</strain>
    </source>
</reference>
<protein>
    <submittedName>
        <fullName evidence="2">Uncharacterized protein</fullName>
    </submittedName>
</protein>
<keyword evidence="3" id="KW-1185">Reference proteome</keyword>
<dbReference type="OrthoDB" id="3256715at2759"/>
<feature type="compositionally biased region" description="Basic and acidic residues" evidence="1">
    <location>
        <begin position="140"/>
        <end position="149"/>
    </location>
</feature>
<dbReference type="AlphaFoldDB" id="A0A1M2VRY3"/>
<evidence type="ECO:0000313" key="3">
    <source>
        <dbReference type="Proteomes" id="UP000184267"/>
    </source>
</evidence>
<name>A0A1M2VRY3_TRAPU</name>
<dbReference type="Proteomes" id="UP000184267">
    <property type="component" value="Unassembled WGS sequence"/>
</dbReference>
<gene>
    <name evidence="2" type="ORF">TRAPUB_13120</name>
</gene>
<sequence>MPNIVEWDSEEDGHRRRRHKASTVHGWVTKMRGTLLGSENTRRQGLYEMKEARAIRRHKQEHPEAYRTRNRSNGGTILWIFPRRSRRRPEREHDHGHRSHSHGHAHSNSHSHGHAHSHSHSHGGHAHSNSRSHSHRRRHHDEPRYDDRYRDRHSRRYPFLHFHHRVKPHHHGVGTFLMGCLLGKRDMREKGRYLMRLAHKERRRERQMRRRQRRDEAYAMKLDRSSNGHTWWHR</sequence>
<accession>A0A1M2VRY3</accession>
<dbReference type="OMA" id="LHFHHRV"/>
<dbReference type="EMBL" id="MNAD01000785">
    <property type="protein sequence ID" value="OJT10361.1"/>
    <property type="molecule type" value="Genomic_DNA"/>
</dbReference>